<sequence length="993" mass="110683">MDSDVEETEPTVLEYARFHGLALDYLSELLLTSDLPIPSSDSVEADLNGASDVLPTNAIDELTKERLAVPKEAALLLKSVHDLQKAWSNVQLTTDRRKDILKLKLELPVLRTDPELDLINFGSTALPILDDLRIPSEPVNTEQDETLEWPSRYFLYPKQCETQAKSEKLVVSKDSLTFIQNAIKDDWSSEGSEKIKSEGLTYKRNPAWQLLTPPLLPLSPPLTPYIPSSPGNRLELLSDSSNSVAAEAKALEESIMKADAILHHVPNVGNDPMLFDGEDLTCFDPLEALLNQPPILKRKADHLRIEGPLTPPILSQSPTKKLKSVTFTENLHEYIPALPSTYESGDGVLSPDDDFASFFQQIEPMVNEMNNSIENEKLSEVDTTRRVDVPDVDFSLPIAPWNEFRPERSSKQSTAESELEAQSKYVVKVKREHFRLMASWHGLSKLERDLIWSPFQSQPPSIMINEKLKDDGDVLGKLKSYLAENDITASSNYIWKHDGLRILQEDEDDDEDELEAGEFKEIDDMEALVRKRKLEIDEEEADAVTGRKLATATQSVLVQRVPSKQIEPERQATVSAYFDARAIPGTIASSHELEQGKREHHAFSSPQSKRKTSTLKSICGKEEDDSSLMFGGTFSATNALHRFMQIHGQSAMTNENDIDEPIPGRSAPTSVSSVLPRANTAPRSNRPAVVQAHAECRSESSEMLPPLLPQLPGVPHDLPASDYMISAILLQQRQRSLRREIERLYPEAIFTERDFDVPYSPIQEADILLSPSTGLIFTTLQLIKQRALPGQPNRSAIKERIARLQLRYERLVVLISEGLSKDMEETGSGRVADSRDTEALMDLTSYSSRTGAEVAVKYIQGGDLALARTIVQEMAKWGLPRGSKDIGALKLLHEETLWELFLRRIGFNPFAAQAILASLKTPYDLPLTSSSPAASDHSSRATVSVFGLPAFILMSAQERIQRFQVLLGGSRILTRANALLDQEWPSAVHGFAV</sequence>
<evidence type="ECO:0000256" key="1">
    <source>
        <dbReference type="SAM" id="MobiDB-lite"/>
    </source>
</evidence>
<dbReference type="EMBL" id="ML977312">
    <property type="protein sequence ID" value="KAF2121488.1"/>
    <property type="molecule type" value="Genomic_DNA"/>
</dbReference>
<feature type="region of interest" description="Disordered" evidence="1">
    <location>
        <begin position="665"/>
        <end position="687"/>
    </location>
</feature>
<protein>
    <submittedName>
        <fullName evidence="4">Uncharacterized protein</fullName>
    </submittedName>
</protein>
<dbReference type="InterPro" id="IPR057559">
    <property type="entry name" value="SAM_6"/>
</dbReference>
<reference evidence="4" key="1">
    <citation type="journal article" date="2020" name="Stud. Mycol.">
        <title>101 Dothideomycetes genomes: a test case for predicting lifestyles and emergence of pathogens.</title>
        <authorList>
            <person name="Haridas S."/>
            <person name="Albert R."/>
            <person name="Binder M."/>
            <person name="Bloem J."/>
            <person name="Labutti K."/>
            <person name="Salamov A."/>
            <person name="Andreopoulos B."/>
            <person name="Baker S."/>
            <person name="Barry K."/>
            <person name="Bills G."/>
            <person name="Bluhm B."/>
            <person name="Cannon C."/>
            <person name="Castanera R."/>
            <person name="Culley D."/>
            <person name="Daum C."/>
            <person name="Ezra D."/>
            <person name="Gonzalez J."/>
            <person name="Henrissat B."/>
            <person name="Kuo A."/>
            <person name="Liang C."/>
            <person name="Lipzen A."/>
            <person name="Lutzoni F."/>
            <person name="Magnuson J."/>
            <person name="Mondo S."/>
            <person name="Nolan M."/>
            <person name="Ohm R."/>
            <person name="Pangilinan J."/>
            <person name="Park H.-J."/>
            <person name="Ramirez L."/>
            <person name="Alfaro M."/>
            <person name="Sun H."/>
            <person name="Tritt A."/>
            <person name="Yoshinaga Y."/>
            <person name="Zwiers L.-H."/>
            <person name="Turgeon B."/>
            <person name="Goodwin S."/>
            <person name="Spatafora J."/>
            <person name="Crous P."/>
            <person name="Grigoriev I."/>
        </authorList>
    </citation>
    <scope>NUCLEOTIDE SEQUENCE</scope>
    <source>
        <strain evidence="4">CBS 627.86</strain>
    </source>
</reference>
<organism evidence="4 5">
    <name type="scientific">Lophiotrema nucula</name>
    <dbReference type="NCBI Taxonomy" id="690887"/>
    <lineage>
        <taxon>Eukaryota</taxon>
        <taxon>Fungi</taxon>
        <taxon>Dikarya</taxon>
        <taxon>Ascomycota</taxon>
        <taxon>Pezizomycotina</taxon>
        <taxon>Dothideomycetes</taxon>
        <taxon>Pleosporomycetidae</taxon>
        <taxon>Pleosporales</taxon>
        <taxon>Lophiotremataceae</taxon>
        <taxon>Lophiotrema</taxon>
    </lineage>
</organism>
<dbReference type="AlphaFoldDB" id="A0A6A5ZT65"/>
<name>A0A6A5ZT65_9PLEO</name>
<gene>
    <name evidence="4" type="ORF">BDV96DRAFT_564367</name>
</gene>
<evidence type="ECO:0000259" key="2">
    <source>
        <dbReference type="Pfam" id="PF23394"/>
    </source>
</evidence>
<proteinExistence type="predicted"/>
<evidence type="ECO:0000313" key="5">
    <source>
        <dbReference type="Proteomes" id="UP000799770"/>
    </source>
</evidence>
<feature type="domain" description="DUF7102" evidence="2">
    <location>
        <begin position="724"/>
        <end position="879"/>
    </location>
</feature>
<dbReference type="InterPro" id="IPR055528">
    <property type="entry name" value="DUF7102"/>
</dbReference>
<evidence type="ECO:0000313" key="4">
    <source>
        <dbReference type="EMBL" id="KAF2121488.1"/>
    </source>
</evidence>
<accession>A0A6A5ZT65</accession>
<feature type="domain" description="SAM-like" evidence="3">
    <location>
        <begin position="893"/>
        <end position="979"/>
    </location>
</feature>
<dbReference type="Pfam" id="PF23394">
    <property type="entry name" value="DUF7102"/>
    <property type="match status" value="1"/>
</dbReference>
<dbReference type="OrthoDB" id="3647246at2759"/>
<dbReference type="Pfam" id="PF23395">
    <property type="entry name" value="SAM_6"/>
    <property type="match status" value="1"/>
</dbReference>
<dbReference type="Proteomes" id="UP000799770">
    <property type="component" value="Unassembled WGS sequence"/>
</dbReference>
<feature type="region of interest" description="Disordered" evidence="1">
    <location>
        <begin position="590"/>
        <end position="616"/>
    </location>
</feature>
<evidence type="ECO:0000259" key="3">
    <source>
        <dbReference type="Pfam" id="PF23395"/>
    </source>
</evidence>
<keyword evidence="5" id="KW-1185">Reference proteome</keyword>